<dbReference type="GO" id="GO:0046872">
    <property type="term" value="F:metal ion binding"/>
    <property type="evidence" value="ECO:0007669"/>
    <property type="project" value="UniProtKB-KW"/>
</dbReference>
<dbReference type="InterPro" id="IPR003265">
    <property type="entry name" value="HhH-GPD_domain"/>
</dbReference>
<accession>A0A7C6E8U7</accession>
<dbReference type="Pfam" id="PF00730">
    <property type="entry name" value="HhH-GPD"/>
    <property type="match status" value="1"/>
</dbReference>
<dbReference type="Proteomes" id="UP000886400">
    <property type="component" value="Unassembled WGS sequence"/>
</dbReference>
<dbReference type="InterPro" id="IPR011257">
    <property type="entry name" value="DNA_glycosylase"/>
</dbReference>
<dbReference type="SUPFAM" id="SSF48150">
    <property type="entry name" value="DNA-glycosylase"/>
    <property type="match status" value="1"/>
</dbReference>
<evidence type="ECO:0000256" key="3">
    <source>
        <dbReference type="ARBA" id="ARBA00023004"/>
    </source>
</evidence>
<dbReference type="PANTHER" id="PTHR10359">
    <property type="entry name" value="A/G-SPECIFIC ADENINE GLYCOSYLASE/ENDONUCLEASE III"/>
    <property type="match status" value="1"/>
</dbReference>
<comment type="caution">
    <text evidence="6">The sequence shown here is derived from an EMBL/GenBank/DDBJ whole genome shotgun (WGS) entry which is preliminary data.</text>
</comment>
<keyword evidence="2" id="KW-0479">Metal-binding</keyword>
<evidence type="ECO:0000256" key="2">
    <source>
        <dbReference type="ARBA" id="ARBA00022723"/>
    </source>
</evidence>
<dbReference type="InterPro" id="IPR023170">
    <property type="entry name" value="HhH_base_excis_C"/>
</dbReference>
<keyword evidence="6" id="KW-0540">Nuclease</keyword>
<dbReference type="SMART" id="SM00478">
    <property type="entry name" value="ENDO3c"/>
    <property type="match status" value="1"/>
</dbReference>
<keyword evidence="6" id="KW-0378">Hydrolase</keyword>
<feature type="domain" description="HhH-GPD" evidence="5">
    <location>
        <begin position="36"/>
        <end position="187"/>
    </location>
</feature>
<evidence type="ECO:0000256" key="4">
    <source>
        <dbReference type="ARBA" id="ARBA00023014"/>
    </source>
</evidence>
<dbReference type="Gene3D" id="1.10.340.30">
    <property type="entry name" value="Hypothetical protein, domain 2"/>
    <property type="match status" value="1"/>
</dbReference>
<dbReference type="EMBL" id="DRZX01000256">
    <property type="protein sequence ID" value="HHS49251.1"/>
    <property type="molecule type" value="Genomic_DNA"/>
</dbReference>
<dbReference type="CDD" id="cd00056">
    <property type="entry name" value="ENDO3c"/>
    <property type="match status" value="1"/>
</dbReference>
<reference evidence="6" key="1">
    <citation type="journal article" date="2020" name="mSystems">
        <title>Genome- and Community-Level Interaction Insights into Carbon Utilization and Element Cycling Functions of Hydrothermarchaeota in Hydrothermal Sediment.</title>
        <authorList>
            <person name="Zhou Z."/>
            <person name="Liu Y."/>
            <person name="Xu W."/>
            <person name="Pan J."/>
            <person name="Luo Z.H."/>
            <person name="Li M."/>
        </authorList>
    </citation>
    <scope>NUCLEOTIDE SEQUENCE [LARGE SCALE GENOMIC DNA]</scope>
    <source>
        <strain evidence="6">SpSt-1135</strain>
    </source>
</reference>
<dbReference type="AlphaFoldDB" id="A0A7C6E8U7"/>
<keyword evidence="3" id="KW-0408">Iron</keyword>
<evidence type="ECO:0000313" key="6">
    <source>
        <dbReference type="EMBL" id="HHS49251.1"/>
    </source>
</evidence>
<keyword evidence="1" id="KW-0004">4Fe-4S</keyword>
<evidence type="ECO:0000259" key="5">
    <source>
        <dbReference type="SMART" id="SM00478"/>
    </source>
</evidence>
<organism evidence="6">
    <name type="scientific">Desulfurella acetivorans</name>
    <dbReference type="NCBI Taxonomy" id="33002"/>
    <lineage>
        <taxon>Bacteria</taxon>
        <taxon>Pseudomonadati</taxon>
        <taxon>Campylobacterota</taxon>
        <taxon>Desulfurellia</taxon>
        <taxon>Desulfurellales</taxon>
        <taxon>Desulfurellaceae</taxon>
        <taxon>Desulfurella</taxon>
    </lineage>
</organism>
<dbReference type="PIRSF" id="PIRSF001435">
    <property type="entry name" value="Nth"/>
    <property type="match status" value="1"/>
</dbReference>
<keyword evidence="6" id="KW-0255">Endonuclease</keyword>
<proteinExistence type="predicted"/>
<dbReference type="GO" id="GO:0006284">
    <property type="term" value="P:base-excision repair"/>
    <property type="evidence" value="ECO:0007669"/>
    <property type="project" value="InterPro"/>
</dbReference>
<sequence>MNLTLIDIYETLLKVFGKQYWWPADTQDEIIIGAILTQNTAWQNVEKAIENLKKVGLCSLDKIRNAPQNTIEDLIKPSGFYKQKSLYLKEIANFFKDFNENTDTLNFRKSLLNIKGVGLETADSILLYAFSRPIFVVDAYTKRFVERKKLFYSLEYHKVQQFFMHNLPQDVELYKEYHALIVKLAKTFCRKKPNCKECPIRCA</sequence>
<protein>
    <submittedName>
        <fullName evidence="6">Endonuclease III domain-containing protein</fullName>
    </submittedName>
</protein>
<evidence type="ECO:0000256" key="1">
    <source>
        <dbReference type="ARBA" id="ARBA00022485"/>
    </source>
</evidence>
<dbReference type="GO" id="GO:0004519">
    <property type="term" value="F:endonuclease activity"/>
    <property type="evidence" value="ECO:0007669"/>
    <property type="project" value="UniProtKB-KW"/>
</dbReference>
<dbReference type="Gene3D" id="1.10.1670.10">
    <property type="entry name" value="Helix-hairpin-Helix base-excision DNA repair enzymes (C-terminal)"/>
    <property type="match status" value="1"/>
</dbReference>
<gene>
    <name evidence="6" type="ORF">ENM99_05325</name>
</gene>
<dbReference type="GO" id="GO:0051539">
    <property type="term" value="F:4 iron, 4 sulfur cluster binding"/>
    <property type="evidence" value="ECO:0007669"/>
    <property type="project" value="UniProtKB-KW"/>
</dbReference>
<name>A0A7C6E8U7_DESAE</name>
<dbReference type="PANTHER" id="PTHR10359:SF19">
    <property type="entry name" value="DNA REPAIR GLYCOSYLASE MJ1434-RELATED"/>
    <property type="match status" value="1"/>
</dbReference>
<keyword evidence="4" id="KW-0411">Iron-sulfur</keyword>